<dbReference type="PANTHER" id="PTHR10412">
    <property type="entry name" value="MANNOSYL-OLIGOSACCHARIDE GLUCOSIDASE"/>
    <property type="match status" value="1"/>
</dbReference>
<dbReference type="GO" id="GO:0004573">
    <property type="term" value="F:Glc3Man9GlcNAc2 oligosaccharide glucosidase activity"/>
    <property type="evidence" value="ECO:0007669"/>
    <property type="project" value="InterPro"/>
</dbReference>
<dbReference type="InterPro" id="IPR012341">
    <property type="entry name" value="6hp_glycosidase-like_sf"/>
</dbReference>
<dbReference type="GO" id="GO:0006487">
    <property type="term" value="P:protein N-linked glycosylation"/>
    <property type="evidence" value="ECO:0007669"/>
    <property type="project" value="TreeGrafter"/>
</dbReference>
<evidence type="ECO:0000259" key="5">
    <source>
        <dbReference type="Pfam" id="PF22422"/>
    </source>
</evidence>
<dbReference type="EMBL" id="LAZR01004671">
    <property type="protein sequence ID" value="KKN06603.1"/>
    <property type="molecule type" value="Genomic_DNA"/>
</dbReference>
<feature type="domain" description="Mannosylglycerate hydrolase MGH1-like glycoside hydrolase" evidence="5">
    <location>
        <begin position="3"/>
        <end position="278"/>
    </location>
</feature>
<evidence type="ECO:0000256" key="4">
    <source>
        <dbReference type="SAM" id="MobiDB-lite"/>
    </source>
</evidence>
<evidence type="ECO:0000313" key="6">
    <source>
        <dbReference type="EMBL" id="KKN06603.1"/>
    </source>
</evidence>
<proteinExistence type="inferred from homology"/>
<dbReference type="Gene3D" id="1.50.10.10">
    <property type="match status" value="1"/>
</dbReference>
<dbReference type="GO" id="GO:0005789">
    <property type="term" value="C:endoplasmic reticulum membrane"/>
    <property type="evidence" value="ECO:0007669"/>
    <property type="project" value="TreeGrafter"/>
</dbReference>
<comment type="caution">
    <text evidence="6">The sequence shown here is derived from an EMBL/GenBank/DDBJ whole genome shotgun (WGS) entry which is preliminary data.</text>
</comment>
<dbReference type="InterPro" id="IPR054491">
    <property type="entry name" value="MGH1-like_GH"/>
</dbReference>
<gene>
    <name evidence="6" type="ORF">LCGC14_1075610</name>
</gene>
<protein>
    <recommendedName>
        <fullName evidence="5">Mannosylglycerate hydrolase MGH1-like glycoside hydrolase domain-containing protein</fullName>
    </recommendedName>
</protein>
<feature type="non-terminal residue" evidence="6">
    <location>
        <position position="1"/>
    </location>
</feature>
<keyword evidence="2" id="KW-0378">Hydrolase</keyword>
<dbReference type="SUPFAM" id="SSF48208">
    <property type="entry name" value="Six-hairpin glycosidases"/>
    <property type="match status" value="1"/>
</dbReference>
<evidence type="ECO:0000256" key="3">
    <source>
        <dbReference type="ARBA" id="ARBA00023295"/>
    </source>
</evidence>
<dbReference type="Pfam" id="PF22422">
    <property type="entry name" value="MGH1-like_GH"/>
    <property type="match status" value="1"/>
</dbReference>
<comment type="similarity">
    <text evidence="1">Belongs to the glycosyl hydrolase 63 family.</text>
</comment>
<dbReference type="InterPro" id="IPR004888">
    <property type="entry name" value="Glycoside_hydrolase_63"/>
</dbReference>
<dbReference type="InterPro" id="IPR008928">
    <property type="entry name" value="6-hairpin_glycosidase_sf"/>
</dbReference>
<keyword evidence="3" id="KW-0326">Glycosidase</keyword>
<feature type="region of interest" description="Disordered" evidence="4">
    <location>
        <begin position="57"/>
        <end position="78"/>
    </location>
</feature>
<accession>A0A0F9QMM2</accession>
<reference evidence="6" key="1">
    <citation type="journal article" date="2015" name="Nature">
        <title>Complex archaea that bridge the gap between prokaryotes and eukaryotes.</title>
        <authorList>
            <person name="Spang A."/>
            <person name="Saw J.H."/>
            <person name="Jorgensen S.L."/>
            <person name="Zaremba-Niedzwiedzka K."/>
            <person name="Martijn J."/>
            <person name="Lind A.E."/>
            <person name="van Eijk R."/>
            <person name="Schleper C."/>
            <person name="Guy L."/>
            <person name="Ettema T.J."/>
        </authorList>
    </citation>
    <scope>NUCLEOTIDE SEQUENCE</scope>
</reference>
<dbReference type="GO" id="GO:0009311">
    <property type="term" value="P:oligosaccharide metabolic process"/>
    <property type="evidence" value="ECO:0007669"/>
    <property type="project" value="InterPro"/>
</dbReference>
<dbReference type="AlphaFoldDB" id="A0A0F9QMM2"/>
<evidence type="ECO:0000256" key="2">
    <source>
        <dbReference type="ARBA" id="ARBA00022801"/>
    </source>
</evidence>
<sequence length="418" mass="49051">FGDLELLRYAYPYLVKWHSFWKEEKDNGQLRRDGNRDGLLEWGTDTEFLAKSVPPWEENTEGKKRATLESGQDDLPNWDDAPFSQDTGTLIMNCIDLNSLFALDAWSLAEIANILNKRDDYINYFAEYETIKELINEHLWNEREGFYFDRYWDGRFSTRKAASNFYPLLAGIPDKTRALRMIRHLLNPEEFWGEFVIPTISRDDPAYKDQQRWRGSIWPPTNYLIYQGLKAYHFDAIASELAKKSADLFLRTWDNFQLCPEYFDSRTGEAGGQRYQSWGSLFALVALEEYLDFTPWEGFRFGMIDPDKKGKLSRISIQDRHYDVEVSSSAVRLKEEGKEILRAKGSAVFRRFLYSENEISFEVITLEKREIKVQFLIKGKYELLVDDETKKVFKGKSVKFKIPEGEHSVLILLLEKQD</sequence>
<evidence type="ECO:0000256" key="1">
    <source>
        <dbReference type="ARBA" id="ARBA00010833"/>
    </source>
</evidence>
<organism evidence="6">
    <name type="scientific">marine sediment metagenome</name>
    <dbReference type="NCBI Taxonomy" id="412755"/>
    <lineage>
        <taxon>unclassified sequences</taxon>
        <taxon>metagenomes</taxon>
        <taxon>ecological metagenomes</taxon>
    </lineage>
</organism>
<name>A0A0F9QMM2_9ZZZZ</name>
<dbReference type="PANTHER" id="PTHR10412:SF11">
    <property type="entry name" value="MANNOSYL-OLIGOSACCHARIDE GLUCOSIDASE"/>
    <property type="match status" value="1"/>
</dbReference>